<accession>A0A5C6U4C3</accession>
<dbReference type="Proteomes" id="UP000321129">
    <property type="component" value="Unassembled WGS sequence"/>
</dbReference>
<gene>
    <name evidence="1" type="ORF">FSZ31_12155</name>
</gene>
<organism evidence="1 2">
    <name type="scientific">Flavisphingopyxis soli</name>
    <dbReference type="NCBI Taxonomy" id="2601267"/>
    <lineage>
        <taxon>Bacteria</taxon>
        <taxon>Pseudomonadati</taxon>
        <taxon>Pseudomonadota</taxon>
        <taxon>Alphaproteobacteria</taxon>
        <taxon>Sphingomonadales</taxon>
        <taxon>Sphingopyxidaceae</taxon>
        <taxon>Flavisphingopyxis</taxon>
    </lineage>
</organism>
<keyword evidence="2" id="KW-1185">Reference proteome</keyword>
<evidence type="ECO:0008006" key="3">
    <source>
        <dbReference type="Google" id="ProtNLM"/>
    </source>
</evidence>
<dbReference type="EMBL" id="VOPY01000004">
    <property type="protein sequence ID" value="TXC67727.1"/>
    <property type="molecule type" value="Genomic_DNA"/>
</dbReference>
<name>A0A5C6U4C3_9SPHN</name>
<reference evidence="1 2" key="1">
    <citation type="submission" date="2019-08" db="EMBL/GenBank/DDBJ databases">
        <title>Sphingorhabdus soil sp. nov., isolated from arctic soil.</title>
        <authorList>
            <person name="Liu Y."/>
        </authorList>
    </citation>
    <scope>NUCLEOTIDE SEQUENCE [LARGE SCALE GENOMIC DNA]</scope>
    <source>
        <strain evidence="1 2">D-2Q-5-6</strain>
    </source>
</reference>
<evidence type="ECO:0000313" key="2">
    <source>
        <dbReference type="Proteomes" id="UP000321129"/>
    </source>
</evidence>
<proteinExistence type="predicted"/>
<dbReference type="OrthoDB" id="7202530at2"/>
<dbReference type="InterPro" id="IPR027417">
    <property type="entry name" value="P-loop_NTPase"/>
</dbReference>
<evidence type="ECO:0000313" key="1">
    <source>
        <dbReference type="EMBL" id="TXC67727.1"/>
    </source>
</evidence>
<protein>
    <recommendedName>
        <fullName evidence="3">Protein ImuA</fullName>
    </recommendedName>
</protein>
<dbReference type="RefSeq" id="WP_147123687.1">
    <property type="nucleotide sequence ID" value="NZ_VOPY01000004.1"/>
</dbReference>
<dbReference type="Gene3D" id="3.40.50.300">
    <property type="entry name" value="P-loop containing nucleotide triphosphate hydrolases"/>
    <property type="match status" value="1"/>
</dbReference>
<comment type="caution">
    <text evidence="1">The sequence shown here is derived from an EMBL/GenBank/DDBJ whole genome shotgun (WGS) entry which is preliminary data.</text>
</comment>
<dbReference type="SUPFAM" id="SSF52540">
    <property type="entry name" value="P-loop containing nucleoside triphosphate hydrolases"/>
    <property type="match status" value="1"/>
</dbReference>
<sequence length="247" mass="26716">MPTLERLRAAFPAGALARGDGGDWSPDLALPASLWEIFGHGDDVSAEAFALACARSFAGENMPAKPWLWVQDRASIRRSGRPCLHGLSPHLRSGLIHIAAPRPVDALWAMEEGVRCRALSFVIGELAEDPKPLDFTATRRLVLASEASGVPLILVRKDGHANLSAARMRWRAAAAPSLAHRWNERAPGAPTCHAELFRARGLRPGAFHLAYGIGGDDAERAAWPGDRLDLVPELRDRPLDADRLATG</sequence>
<dbReference type="AlphaFoldDB" id="A0A5C6U4C3"/>